<organism evidence="2 3">
    <name type="scientific">Carassius auratus</name>
    <name type="common">Goldfish</name>
    <dbReference type="NCBI Taxonomy" id="7957"/>
    <lineage>
        <taxon>Eukaryota</taxon>
        <taxon>Metazoa</taxon>
        <taxon>Chordata</taxon>
        <taxon>Craniata</taxon>
        <taxon>Vertebrata</taxon>
        <taxon>Euteleostomi</taxon>
        <taxon>Actinopterygii</taxon>
        <taxon>Neopterygii</taxon>
        <taxon>Teleostei</taxon>
        <taxon>Ostariophysi</taxon>
        <taxon>Cypriniformes</taxon>
        <taxon>Cyprinidae</taxon>
        <taxon>Cyprininae</taxon>
        <taxon>Carassius</taxon>
    </lineage>
</organism>
<sequence length="1239" mass="140309">MNVFKKGSCPVISRCTRCCNQYHCPFCETYKTTSQLSIDNHVENHLKLAVNHDDFVIVKCNSHCRENAHFHCCYCPATVIRKVQLITHLKKCKQKLTIPGQEAQSPFLHSPAATAPLSTISAQTSHVITQAPPLSCPMAIQTSSSPVTSVFQSPAMTQFWTSPLCQPLQPVTTCPLSEAPFPLSASTQVLPSPTISSVLVPPEQPTAKRSQPKKNRIRCDHCDMELNKKNLRVHIRRKHTTVKEAITLQRHLFCQVIDSKHGIFAVAKSFSAPSIPIHVQKKIWGVNDKVMCELDQCNANADFAQRSGLKPFECCHLMSLAFCPKDDGNAVNLKEETLNEMVKEKWFGESRRDACIERQCLANKDDVPLSVAITFAGPSTKKYISVYEPKMSYYCRLGRVTVVYDSKKITWACPCNKTKQSCIHKAIAKWHLFQSQRALFQKVKTTERIDSMQIPQQQSENVGDCSDHQYPPNDDGIERIVRYLMKNKSLPVDLPQNLVSGLQHGSEFRHQLIPEETFCSECEGNHVLSEPIIITSRAKILTFTGVVEGISTYYKVCSNCSMMYRYQEFTDGIHNFNDHLLLSLHLCVILRNALQNHTAVSRVMSILEATAKAKFPSKDTVLHAYLHFEALSSHVYSYTCINCGYYPKVVIMDLHKKGVFSIPFSEIATPPSDFKGDTNIVSFWESVTMEMIGRGFLSSGRKNPFVVCPSYDCWAPWIGPNTRKSDIVLNTEHAKLQKTKSCDVPDLDVTEERLGDELFNLKVDAVRKLCKECGLDTKGSRMDLVLRLRTEMQNRSAYDKIFQQIWGASGGWAVITCPCGIVYSIKFNIRAESPRDFADLLLSWKHFPNVVIYDFARGLAAHVNLRKADSLPFSPHEGRLAEPTTANIQLAKEGKLKVNLPWLKNKKEEEDINCHPLTGSSEHYALYDRFHEFNTKDPRDALRRIQVVPELCGWVNTQTAEQLFGSMRKNNYFLNMLTPSGHTFLMRNIIHHYNTAQNKNMEDSLRKIVSPSDQLTFNGYGQIVLGTPPQSLNDSERHTCDITQIDQVHCPSQGSVIDMTALRNVQPNRACWMHPQSSDQIKMIENALNEKESRQQFLAQVGATILNRSDFITLGHPNDVEGTILNACLSMVRDIADLKNIKVHCFSSYVTVTWLPPLCADPSANLPDHIAECDFILLPSWASNHWMICVSLFCLNYQFSLMQVTLRYFDITNSCIFQESFNRTSFTDHETKKQRDVFA</sequence>
<dbReference type="PANTHER" id="PTHR17609">
    <property type="entry name" value="HMG DOMAIN-CONTAINING PROTEIN 3"/>
    <property type="match status" value="1"/>
</dbReference>
<dbReference type="Proteomes" id="UP000515129">
    <property type="component" value="Chromosome 3"/>
</dbReference>
<evidence type="ECO:0000313" key="6">
    <source>
        <dbReference type="RefSeq" id="XP_026060021.1"/>
    </source>
</evidence>
<dbReference type="RefSeq" id="XP_026060012.1">
    <property type="nucleotide sequence ID" value="XM_026204227.1"/>
</dbReference>
<dbReference type="RefSeq" id="XP_026060021.1">
    <property type="nucleotide sequence ID" value="XM_026204236.1"/>
</dbReference>
<dbReference type="Gene3D" id="3.40.395.10">
    <property type="entry name" value="Adenoviral Proteinase, Chain A"/>
    <property type="match status" value="1"/>
</dbReference>
<dbReference type="SMART" id="SM00355">
    <property type="entry name" value="ZnF_C2H2"/>
    <property type="match status" value="3"/>
</dbReference>
<dbReference type="RefSeq" id="XP_026059993.1">
    <property type="nucleotide sequence ID" value="XM_026204208.1"/>
</dbReference>
<evidence type="ECO:0000313" key="7">
    <source>
        <dbReference type="RefSeq" id="XP_026060029.1"/>
    </source>
</evidence>
<evidence type="ECO:0000259" key="1">
    <source>
        <dbReference type="PROSITE" id="PS50800"/>
    </source>
</evidence>
<dbReference type="PANTHER" id="PTHR17609:SF3">
    <property type="entry name" value="SAP DOMAIN-CONTAINING PROTEIN"/>
    <property type="match status" value="1"/>
</dbReference>
<evidence type="ECO:0000313" key="5">
    <source>
        <dbReference type="RefSeq" id="XP_026060012.1"/>
    </source>
</evidence>
<dbReference type="InterPro" id="IPR013087">
    <property type="entry name" value="Znf_C2H2_type"/>
</dbReference>
<feature type="domain" description="SAP" evidence="1">
    <location>
        <begin position="758"/>
        <end position="792"/>
    </location>
</feature>
<dbReference type="AlphaFoldDB" id="A0A6P6JJU0"/>
<dbReference type="InterPro" id="IPR040648">
    <property type="entry name" value="HMGXB3_CxC4"/>
</dbReference>
<dbReference type="RefSeq" id="XP_026060002.1">
    <property type="nucleotide sequence ID" value="XM_026204217.1"/>
</dbReference>
<proteinExistence type="predicted"/>
<name>A0A6P6JJU0_CARAU</name>
<dbReference type="GeneID" id="113044317"/>
<reference evidence="3 4" key="1">
    <citation type="submission" date="2025-04" db="UniProtKB">
        <authorList>
            <consortium name="RefSeq"/>
        </authorList>
    </citation>
    <scope>IDENTIFICATION</scope>
    <source>
        <strain evidence="3 4">Wakin</strain>
        <tissue evidence="3 4">Muscle</tissue>
    </source>
</reference>
<keyword evidence="2" id="KW-1185">Reference proteome</keyword>
<evidence type="ECO:0000313" key="2">
    <source>
        <dbReference type="Proteomes" id="UP000515129"/>
    </source>
</evidence>
<dbReference type="RefSeq" id="XP_026060029.1">
    <property type="nucleotide sequence ID" value="XM_026204244.1"/>
</dbReference>
<dbReference type="KEGG" id="caua:113044317"/>
<dbReference type="PROSITE" id="PS50800">
    <property type="entry name" value="SAP"/>
    <property type="match status" value="1"/>
</dbReference>
<dbReference type="SUPFAM" id="SSF54001">
    <property type="entry name" value="Cysteine proteinases"/>
    <property type="match status" value="1"/>
</dbReference>
<evidence type="ECO:0000313" key="4">
    <source>
        <dbReference type="RefSeq" id="XP_026060002.1"/>
    </source>
</evidence>
<dbReference type="OrthoDB" id="8948380at2759"/>
<dbReference type="InterPro" id="IPR003034">
    <property type="entry name" value="SAP_dom"/>
</dbReference>
<accession>A0A6P6JJU0</accession>
<evidence type="ECO:0000313" key="3">
    <source>
        <dbReference type="RefSeq" id="XP_026059993.1"/>
    </source>
</evidence>
<protein>
    <submittedName>
        <fullName evidence="3 4">Uncharacterized protein LOC113044317 isoform X1</fullName>
    </submittedName>
</protein>
<dbReference type="Pfam" id="PF18717">
    <property type="entry name" value="CxC4"/>
    <property type="match status" value="1"/>
</dbReference>
<dbReference type="InterPro" id="IPR039598">
    <property type="entry name" value="HMGXB3"/>
</dbReference>
<gene>
    <name evidence="3 4 5 6 7" type="primary">LOC113044317</name>
</gene>
<dbReference type="InterPro" id="IPR038765">
    <property type="entry name" value="Papain-like_cys_pep_sf"/>
</dbReference>